<reference evidence="5 6" key="1">
    <citation type="submission" date="2013-08" db="EMBL/GenBank/DDBJ databases">
        <title>Genome sequencing of Lysobacter.</title>
        <authorList>
            <person name="Zhang S."/>
            <person name="Wang G."/>
        </authorList>
    </citation>
    <scope>NUCLEOTIDE SEQUENCE [LARGE SCALE GENOMIC DNA]</scope>
    <source>
        <strain evidence="5 6">Ko07</strain>
    </source>
</reference>
<dbReference type="GO" id="GO:0036218">
    <property type="term" value="F:dTTP diphosphatase activity"/>
    <property type="evidence" value="ECO:0007669"/>
    <property type="project" value="RHEA"/>
</dbReference>
<gene>
    <name evidence="5" type="ORF">N792_04650</name>
</gene>
<protein>
    <recommendedName>
        <fullName evidence="4">dTTP/UTP pyrophosphatase</fullName>
        <shortName evidence="4">dTTPase/UTPase</shortName>
        <ecNumber evidence="4">3.6.1.9</ecNumber>
    </recommendedName>
    <alternativeName>
        <fullName evidence="4">Nucleoside triphosphate pyrophosphatase</fullName>
    </alternativeName>
    <alternativeName>
        <fullName evidence="4">Nucleotide pyrophosphatase</fullName>
        <shortName evidence="4">Nucleotide PPase</shortName>
    </alternativeName>
</protein>
<keyword evidence="2 4" id="KW-0378">Hydrolase</keyword>
<comment type="caution">
    <text evidence="5">The sequence shown here is derived from an EMBL/GenBank/DDBJ whole genome shotgun (WGS) entry which is preliminary data.</text>
</comment>
<comment type="catalytic activity">
    <reaction evidence="4">
        <text>UTP + H2O = UMP + diphosphate + H(+)</text>
        <dbReference type="Rhea" id="RHEA:29395"/>
        <dbReference type="ChEBI" id="CHEBI:15377"/>
        <dbReference type="ChEBI" id="CHEBI:15378"/>
        <dbReference type="ChEBI" id="CHEBI:33019"/>
        <dbReference type="ChEBI" id="CHEBI:46398"/>
        <dbReference type="ChEBI" id="CHEBI:57865"/>
        <dbReference type="EC" id="3.6.1.9"/>
    </reaction>
</comment>
<comment type="cofactor">
    <cofactor evidence="1 4">
        <name>a divalent metal cation</name>
        <dbReference type="ChEBI" id="CHEBI:60240"/>
    </cofactor>
</comment>
<dbReference type="GO" id="GO:0009117">
    <property type="term" value="P:nucleotide metabolic process"/>
    <property type="evidence" value="ECO:0007669"/>
    <property type="project" value="UniProtKB-KW"/>
</dbReference>
<dbReference type="CDD" id="cd00555">
    <property type="entry name" value="Maf"/>
    <property type="match status" value="1"/>
</dbReference>
<dbReference type="AlphaFoldDB" id="A0A0A0EN64"/>
<dbReference type="STRING" id="1122185.N792_04650"/>
<evidence type="ECO:0000256" key="2">
    <source>
        <dbReference type="ARBA" id="ARBA00022801"/>
    </source>
</evidence>
<dbReference type="PANTHER" id="PTHR43213">
    <property type="entry name" value="BIFUNCTIONAL DTTP/UTP PYROPHOSPHATASE/METHYLTRANSFERASE PROTEIN-RELATED"/>
    <property type="match status" value="1"/>
</dbReference>
<dbReference type="SUPFAM" id="SSF52972">
    <property type="entry name" value="ITPase-like"/>
    <property type="match status" value="1"/>
</dbReference>
<dbReference type="Gene3D" id="3.90.950.10">
    <property type="match status" value="1"/>
</dbReference>
<dbReference type="GO" id="GO:0005737">
    <property type="term" value="C:cytoplasm"/>
    <property type="evidence" value="ECO:0007669"/>
    <property type="project" value="UniProtKB-SubCell"/>
</dbReference>
<evidence type="ECO:0000256" key="4">
    <source>
        <dbReference type="HAMAP-Rule" id="MF_00528"/>
    </source>
</evidence>
<dbReference type="PANTHER" id="PTHR43213:SF5">
    <property type="entry name" value="BIFUNCTIONAL DTTP_UTP PYROPHOSPHATASE_METHYLTRANSFERASE PROTEIN-RELATED"/>
    <property type="match status" value="1"/>
</dbReference>
<dbReference type="NCBIfam" id="TIGR00172">
    <property type="entry name" value="maf"/>
    <property type="match status" value="1"/>
</dbReference>
<comment type="similarity">
    <text evidence="4">Belongs to the Maf family. YhdE subfamily.</text>
</comment>
<keyword evidence="4" id="KW-0963">Cytoplasm</keyword>
<comment type="caution">
    <text evidence="4">Lacks conserved residue(s) required for the propagation of feature annotation.</text>
</comment>
<comment type="function">
    <text evidence="4">Nucleoside triphosphate pyrophosphatase that hydrolyzes dTTP and UTP. May have a dual role in cell division arrest and in preventing the incorporation of modified nucleotides into cellular nucleic acids.</text>
</comment>
<accession>A0A0A0EN64</accession>
<evidence type="ECO:0000313" key="5">
    <source>
        <dbReference type="EMBL" id="KGM52386.1"/>
    </source>
</evidence>
<dbReference type="PIRSF" id="PIRSF006305">
    <property type="entry name" value="Maf"/>
    <property type="match status" value="1"/>
</dbReference>
<feature type="site" description="Important for substrate specificity" evidence="4">
    <location>
        <position position="10"/>
    </location>
</feature>
<name>A0A0A0EN64_9GAMM</name>
<dbReference type="GO" id="GO:0036221">
    <property type="term" value="F:UTP diphosphatase activity"/>
    <property type="evidence" value="ECO:0007669"/>
    <property type="project" value="RHEA"/>
</dbReference>
<dbReference type="eggNOG" id="COG0424">
    <property type="taxonomic scope" value="Bacteria"/>
</dbReference>
<dbReference type="InterPro" id="IPR003697">
    <property type="entry name" value="Maf-like"/>
</dbReference>
<dbReference type="Proteomes" id="UP000030017">
    <property type="component" value="Unassembled WGS sequence"/>
</dbReference>
<sequence>MLYLASQSPRRRELLARLGLDFDVLALDVPEQRRPEESAEDYVCRVAHEKALAGLADVDHDQEALVLGADTEVVLDDEVFGKPADAADAMAMLRRLSGREHRVISAVSLVSATRSVQAVSISKVTFAPLPGTLMAAYVAGGEPFGKAGAYAIQGGAEAFVTRLDGSYSGVMGLPLQVTAQLLASFGLGPMAAAGAGTTTTPVEAP</sequence>
<dbReference type="InterPro" id="IPR029001">
    <property type="entry name" value="ITPase-like_fam"/>
</dbReference>
<evidence type="ECO:0000313" key="6">
    <source>
        <dbReference type="Proteomes" id="UP000030017"/>
    </source>
</evidence>
<proteinExistence type="inferred from homology"/>
<feature type="active site" description="Proton acceptor" evidence="4">
    <location>
        <position position="70"/>
    </location>
</feature>
<dbReference type="EMBL" id="AVPS01000003">
    <property type="protein sequence ID" value="KGM52386.1"/>
    <property type="molecule type" value="Genomic_DNA"/>
</dbReference>
<comment type="subcellular location">
    <subcellularLocation>
        <location evidence="4">Cytoplasm</location>
    </subcellularLocation>
</comment>
<comment type="catalytic activity">
    <reaction evidence="4">
        <text>dTTP + H2O = dTMP + diphosphate + H(+)</text>
        <dbReference type="Rhea" id="RHEA:28534"/>
        <dbReference type="ChEBI" id="CHEBI:15377"/>
        <dbReference type="ChEBI" id="CHEBI:15378"/>
        <dbReference type="ChEBI" id="CHEBI:33019"/>
        <dbReference type="ChEBI" id="CHEBI:37568"/>
        <dbReference type="ChEBI" id="CHEBI:63528"/>
        <dbReference type="EC" id="3.6.1.9"/>
    </reaction>
</comment>
<dbReference type="Pfam" id="PF02545">
    <property type="entry name" value="Maf"/>
    <property type="match status" value="1"/>
</dbReference>
<keyword evidence="6" id="KW-1185">Reference proteome</keyword>
<evidence type="ECO:0000256" key="3">
    <source>
        <dbReference type="ARBA" id="ARBA00023080"/>
    </source>
</evidence>
<dbReference type="EC" id="3.6.1.9" evidence="4"/>
<dbReference type="HAMAP" id="MF_00528">
    <property type="entry name" value="Maf"/>
    <property type="match status" value="1"/>
</dbReference>
<keyword evidence="3 4" id="KW-0546">Nucleotide metabolism</keyword>
<organism evidence="5 6">
    <name type="scientific">Lysobacter concretionis Ko07 = DSM 16239</name>
    <dbReference type="NCBI Taxonomy" id="1122185"/>
    <lineage>
        <taxon>Bacteria</taxon>
        <taxon>Pseudomonadati</taxon>
        <taxon>Pseudomonadota</taxon>
        <taxon>Gammaproteobacteria</taxon>
        <taxon>Lysobacterales</taxon>
        <taxon>Lysobacteraceae</taxon>
        <taxon>Novilysobacter</taxon>
    </lineage>
</organism>
<feature type="site" description="Important for substrate specificity" evidence="4">
    <location>
        <position position="153"/>
    </location>
</feature>
<feature type="site" description="Important for substrate specificity" evidence="4">
    <location>
        <position position="71"/>
    </location>
</feature>
<dbReference type="OrthoDB" id="9807767at2"/>
<dbReference type="RefSeq" id="WP_036192642.1">
    <property type="nucleotide sequence ID" value="NZ_AVPS01000003.1"/>
</dbReference>
<evidence type="ECO:0000256" key="1">
    <source>
        <dbReference type="ARBA" id="ARBA00001968"/>
    </source>
</evidence>